<evidence type="ECO:0000313" key="12">
    <source>
        <dbReference type="EMBL" id="CAJ0585822.1"/>
    </source>
</evidence>
<feature type="non-terminal residue" evidence="12">
    <location>
        <position position="436"/>
    </location>
</feature>
<evidence type="ECO:0000256" key="5">
    <source>
        <dbReference type="ARBA" id="ARBA00022692"/>
    </source>
</evidence>
<evidence type="ECO:0000256" key="7">
    <source>
        <dbReference type="ARBA" id="ARBA00022989"/>
    </source>
</evidence>
<dbReference type="Pfam" id="PF03345">
    <property type="entry name" value="OST48_N"/>
    <property type="match status" value="1"/>
</dbReference>
<comment type="pathway">
    <text evidence="2 9">Protein modification; protein glycosylation.</text>
</comment>
<accession>A0AA36DFM0</accession>
<keyword evidence="8 9" id="KW-0472">Membrane</keyword>
<evidence type="ECO:0000259" key="11">
    <source>
        <dbReference type="Pfam" id="PF23358"/>
    </source>
</evidence>
<evidence type="ECO:0000256" key="8">
    <source>
        <dbReference type="ARBA" id="ARBA00023136"/>
    </source>
</evidence>
<proteinExistence type="inferred from homology"/>
<keyword evidence="7 9" id="KW-1133">Transmembrane helix</keyword>
<feature type="domain" description="OST48 middle" evidence="11">
    <location>
        <begin position="286"/>
        <end position="422"/>
    </location>
</feature>
<gene>
    <name evidence="12" type="ORF">MSPICULIGERA_LOCUS23832</name>
</gene>
<dbReference type="PANTHER" id="PTHR10830">
    <property type="entry name" value="DOLICHYL-DIPHOSPHOOLIGOSACCHARIDE--PROTEIN GLYCOSYLTRANSFERASE 48 KDA SUBUNIT"/>
    <property type="match status" value="1"/>
</dbReference>
<dbReference type="GO" id="GO:0008250">
    <property type="term" value="C:oligosaccharyltransferase complex"/>
    <property type="evidence" value="ECO:0007669"/>
    <property type="project" value="TreeGrafter"/>
</dbReference>
<evidence type="ECO:0000256" key="1">
    <source>
        <dbReference type="ARBA" id="ARBA00004115"/>
    </source>
</evidence>
<comment type="subunit">
    <text evidence="9">Component of the oligosaccharyltransferase (OST) complex.</text>
</comment>
<evidence type="ECO:0000256" key="6">
    <source>
        <dbReference type="ARBA" id="ARBA00022824"/>
    </source>
</evidence>
<dbReference type="AlphaFoldDB" id="A0AA36DFM0"/>
<sequence>MRCAALIAAFLAVALADRVLLLVDDPKIKDTHSIFIKQIQDRGHKVTLKSADDSTLSLFKFGELAYEQLVIFAPSVEQFGGSLSAAEIGKFVDAGGNVLVAGDSNLGEAVRDVAVENGFEFDEADTSVIDHFNYDAHLDDGKHTTIVADKKHLTKTALIVGDTSKLNNVLFKGVALVAAKKNKLRFDILTASSTAYSFKPSAAINEYPGAVGKQILLVAGLQARNNARVVFTGSLAMFSDAFIKASVQKAGTQDKQSPSGNGQLVEALTRWVFKEAGVIRVKNVHHHKIGEQVPPREYTIMEEVKYVIELEEFKDGKWVPFQGKDVQLEFVRIDPFVRTTLKNTNGVLSTVFKLPDVYGVFKFVVDYRRPGYTHVLDVQQMSVRPLWHTQYERFIRSAYPYYASSFSMMVGLVLFSVVFLHFKEPAKAAAPQKKTN</sequence>
<feature type="domain" description="OST48 N-terminal" evidence="10">
    <location>
        <begin position="18"/>
        <end position="272"/>
    </location>
</feature>
<comment type="caution">
    <text evidence="12">The sequence shown here is derived from an EMBL/GenBank/DDBJ whole genome shotgun (WGS) entry which is preliminary data.</text>
</comment>
<dbReference type="InterPro" id="IPR055459">
    <property type="entry name" value="OST48_MD"/>
</dbReference>
<comment type="function">
    <text evidence="9">Subunit of the oligosaccharyl transferase (OST) complex that catalyzes the initial transfer of a defined glycan (Glc(3)Man(9)GlcNAc(2) in eukaryotes) from the lipid carrier dolichol-pyrophosphate to an asparagine residue within an Asn-X-Ser/Thr consensus motif in nascent polypeptide chains, the first step in protein N-glycosylation. N-glycosylation occurs cotranslationally and the complex associates with the Sec61 complex at the channel-forming translocon complex that mediates protein translocation across the endoplasmic reticulum (ER).</text>
</comment>
<dbReference type="GO" id="GO:0018279">
    <property type="term" value="P:protein N-linked glycosylation via asparagine"/>
    <property type="evidence" value="ECO:0007669"/>
    <property type="project" value="UniProtKB-UniRule"/>
</dbReference>
<dbReference type="InterPro" id="IPR005013">
    <property type="entry name" value="DDOST_48_kDa_subunit"/>
</dbReference>
<evidence type="ECO:0000256" key="9">
    <source>
        <dbReference type="RuleBase" id="RU361142"/>
    </source>
</evidence>
<keyword evidence="9" id="KW-0732">Signal</keyword>
<feature type="signal peptide" evidence="9">
    <location>
        <begin position="1"/>
        <end position="16"/>
    </location>
</feature>
<evidence type="ECO:0000313" key="13">
    <source>
        <dbReference type="Proteomes" id="UP001177023"/>
    </source>
</evidence>
<keyword evidence="5 9" id="KW-0812">Transmembrane</keyword>
<evidence type="ECO:0000259" key="10">
    <source>
        <dbReference type="Pfam" id="PF03345"/>
    </source>
</evidence>
<evidence type="ECO:0000256" key="2">
    <source>
        <dbReference type="ARBA" id="ARBA00004922"/>
    </source>
</evidence>
<dbReference type="Pfam" id="PF23358">
    <property type="entry name" value="OST48_MD"/>
    <property type="match status" value="1"/>
</dbReference>
<reference evidence="12" key="1">
    <citation type="submission" date="2023-06" db="EMBL/GenBank/DDBJ databases">
        <authorList>
            <person name="Delattre M."/>
        </authorList>
    </citation>
    <scope>NUCLEOTIDE SEQUENCE</scope>
    <source>
        <strain evidence="12">AF72</strain>
    </source>
</reference>
<feature type="chain" id="PRO_5041490705" description="Dolichyl-diphosphooligosaccharide--protein glycosyltransferase 48 kDa subunit" evidence="9">
    <location>
        <begin position="17"/>
        <end position="436"/>
    </location>
</feature>
<dbReference type="InterPro" id="IPR055457">
    <property type="entry name" value="OST48_N"/>
</dbReference>
<evidence type="ECO:0000256" key="3">
    <source>
        <dbReference type="ARBA" id="ARBA00008743"/>
    </source>
</evidence>
<organism evidence="12 13">
    <name type="scientific">Mesorhabditis spiculigera</name>
    <dbReference type="NCBI Taxonomy" id="96644"/>
    <lineage>
        <taxon>Eukaryota</taxon>
        <taxon>Metazoa</taxon>
        <taxon>Ecdysozoa</taxon>
        <taxon>Nematoda</taxon>
        <taxon>Chromadorea</taxon>
        <taxon>Rhabditida</taxon>
        <taxon>Rhabditina</taxon>
        <taxon>Rhabditomorpha</taxon>
        <taxon>Rhabditoidea</taxon>
        <taxon>Rhabditidae</taxon>
        <taxon>Mesorhabditinae</taxon>
        <taxon>Mesorhabditis</taxon>
    </lineage>
</organism>
<dbReference type="Proteomes" id="UP001177023">
    <property type="component" value="Unassembled WGS sequence"/>
</dbReference>
<dbReference type="PANTHER" id="PTHR10830:SF0">
    <property type="entry name" value="DOLICHYL-DIPHOSPHOOLIGOSACCHARIDE--PROTEIN GLYCOSYLTRANSFERASE 48 KDA SUBUNIT"/>
    <property type="match status" value="1"/>
</dbReference>
<feature type="transmembrane region" description="Helical" evidence="9">
    <location>
        <begin position="399"/>
        <end position="422"/>
    </location>
</feature>
<dbReference type="EMBL" id="CATQJA010002706">
    <property type="protein sequence ID" value="CAJ0585822.1"/>
    <property type="molecule type" value="Genomic_DNA"/>
</dbReference>
<protein>
    <recommendedName>
        <fullName evidence="4 9">Dolichyl-diphosphooligosaccharide--protein glycosyltransferase 48 kDa subunit</fullName>
        <shortName evidence="9">Oligosaccharyl transferase 48 kDa subunit</shortName>
    </recommendedName>
</protein>
<name>A0AA36DFM0_9BILA</name>
<keyword evidence="13" id="KW-1185">Reference proteome</keyword>
<comment type="subcellular location">
    <subcellularLocation>
        <location evidence="1 9">Endoplasmic reticulum membrane</location>
        <topology evidence="1 9">Single-pass type I membrane protein</topology>
    </subcellularLocation>
</comment>
<evidence type="ECO:0000256" key="4">
    <source>
        <dbReference type="ARBA" id="ARBA00013350"/>
    </source>
</evidence>
<keyword evidence="6 9" id="KW-0256">Endoplasmic reticulum</keyword>
<comment type="similarity">
    <text evidence="3 9">Belongs to the DDOST 48 kDa subunit family.</text>
</comment>